<dbReference type="PANTHER" id="PTHR43625">
    <property type="entry name" value="AFLATOXIN B1 ALDEHYDE REDUCTASE"/>
    <property type="match status" value="1"/>
</dbReference>
<comment type="caution">
    <text evidence="4">The sequence shown here is derived from an EMBL/GenBank/DDBJ whole genome shotgun (WGS) entry which is preliminary data.</text>
</comment>
<dbReference type="InterPro" id="IPR018170">
    <property type="entry name" value="Aldo/ket_reductase_CS"/>
</dbReference>
<dbReference type="PANTHER" id="PTHR43625:SF5">
    <property type="entry name" value="PYRIDOXAL REDUCTASE, CHLOROPLASTIC"/>
    <property type="match status" value="1"/>
</dbReference>
<dbReference type="Pfam" id="PF00248">
    <property type="entry name" value="Aldo_ket_red"/>
    <property type="match status" value="1"/>
</dbReference>
<dbReference type="SUPFAM" id="SSF51430">
    <property type="entry name" value="NAD(P)-linked oxidoreductase"/>
    <property type="match status" value="1"/>
</dbReference>
<evidence type="ECO:0000313" key="4">
    <source>
        <dbReference type="EMBL" id="GAX25795.1"/>
    </source>
</evidence>
<protein>
    <recommendedName>
        <fullName evidence="3">NADP-dependent oxidoreductase domain-containing protein</fullName>
    </recommendedName>
</protein>
<feature type="chain" id="PRO_5013323620" description="NADP-dependent oxidoreductase domain-containing protein" evidence="2">
    <location>
        <begin position="22"/>
        <end position="397"/>
    </location>
</feature>
<dbReference type="PROSITE" id="PS00062">
    <property type="entry name" value="ALDOKETO_REDUCTASE_2"/>
    <property type="match status" value="1"/>
</dbReference>
<gene>
    <name evidence="4" type="ORF">FisN_8Hh302</name>
</gene>
<sequence length="397" mass="43676">MLTMHNYSFILSLFAASAVHGWNNQHPFSRRQFYQEVQTTAITAATLGLPQQAAVAQSTTNTAPLTSISLPPLGLGAWAWGDSLFWGYNPKNDAELQQVFDYAMTQSNNGIYTTTLFDTAELYGLGRSELLIGDFAKQYPPEQIQIATKFAPLPWRTQPQSVVQACQASVKRLGNRPIDLYQIHFPGAWSNAEYWDGLAMAYEQGLVKAVGVSNYGVDALRACHAALAQRGIPLATNQIQMSLLYRHPLENGLAQACQDLGVQILSYSPLALGMLTGKYTPERPPQGPRKLIFEKLKSTPDYDNLLRTMQEIADGHVGATPAQVALNWARAKGTIPIPGARTLQQVQSNYGALQWSLSEGEVKALDLVAAKVQTFNQPQDNPFPTVDKNTGLRMYDS</sequence>
<name>A0A1Z5KI42_FISSO</name>
<dbReference type="CDD" id="cd19093">
    <property type="entry name" value="AKR_AtPLR-like"/>
    <property type="match status" value="1"/>
</dbReference>
<dbReference type="InParanoid" id="A0A1Z5KI42"/>
<dbReference type="GO" id="GO:0005737">
    <property type="term" value="C:cytoplasm"/>
    <property type="evidence" value="ECO:0007669"/>
    <property type="project" value="TreeGrafter"/>
</dbReference>
<dbReference type="OrthoDB" id="2310150at2759"/>
<keyword evidence="1" id="KW-0560">Oxidoreductase</keyword>
<dbReference type="AlphaFoldDB" id="A0A1Z5KI42"/>
<evidence type="ECO:0000256" key="2">
    <source>
        <dbReference type="SAM" id="SignalP"/>
    </source>
</evidence>
<keyword evidence="5" id="KW-1185">Reference proteome</keyword>
<dbReference type="InterPro" id="IPR050791">
    <property type="entry name" value="Aldo-Keto_reductase"/>
</dbReference>
<feature type="signal peptide" evidence="2">
    <location>
        <begin position="1"/>
        <end position="21"/>
    </location>
</feature>
<dbReference type="Proteomes" id="UP000198406">
    <property type="component" value="Unassembled WGS sequence"/>
</dbReference>
<dbReference type="InterPro" id="IPR023210">
    <property type="entry name" value="NADP_OxRdtase_dom"/>
</dbReference>
<dbReference type="InterPro" id="IPR020471">
    <property type="entry name" value="AKR"/>
</dbReference>
<organism evidence="4 5">
    <name type="scientific">Fistulifera solaris</name>
    <name type="common">Oleaginous diatom</name>
    <dbReference type="NCBI Taxonomy" id="1519565"/>
    <lineage>
        <taxon>Eukaryota</taxon>
        <taxon>Sar</taxon>
        <taxon>Stramenopiles</taxon>
        <taxon>Ochrophyta</taxon>
        <taxon>Bacillariophyta</taxon>
        <taxon>Bacillariophyceae</taxon>
        <taxon>Bacillariophycidae</taxon>
        <taxon>Naviculales</taxon>
        <taxon>Naviculaceae</taxon>
        <taxon>Fistulifera</taxon>
    </lineage>
</organism>
<proteinExistence type="predicted"/>
<dbReference type="EMBL" id="BDSP01000231">
    <property type="protein sequence ID" value="GAX25795.1"/>
    <property type="molecule type" value="Genomic_DNA"/>
</dbReference>
<dbReference type="GO" id="GO:0016491">
    <property type="term" value="F:oxidoreductase activity"/>
    <property type="evidence" value="ECO:0007669"/>
    <property type="project" value="UniProtKB-KW"/>
</dbReference>
<dbReference type="Gene3D" id="3.20.20.100">
    <property type="entry name" value="NADP-dependent oxidoreductase domain"/>
    <property type="match status" value="1"/>
</dbReference>
<reference evidence="4 5" key="1">
    <citation type="journal article" date="2015" name="Plant Cell">
        <title>Oil accumulation by the oleaginous diatom Fistulifera solaris as revealed by the genome and transcriptome.</title>
        <authorList>
            <person name="Tanaka T."/>
            <person name="Maeda Y."/>
            <person name="Veluchamy A."/>
            <person name="Tanaka M."/>
            <person name="Abida H."/>
            <person name="Marechal E."/>
            <person name="Bowler C."/>
            <person name="Muto M."/>
            <person name="Sunaga Y."/>
            <person name="Tanaka M."/>
            <person name="Yoshino T."/>
            <person name="Taniguchi T."/>
            <person name="Fukuda Y."/>
            <person name="Nemoto M."/>
            <person name="Matsumoto M."/>
            <person name="Wong P.S."/>
            <person name="Aburatani S."/>
            <person name="Fujibuchi W."/>
        </authorList>
    </citation>
    <scope>NUCLEOTIDE SEQUENCE [LARGE SCALE GENOMIC DNA]</scope>
    <source>
        <strain evidence="4 5">JPCC DA0580</strain>
    </source>
</reference>
<evidence type="ECO:0000259" key="3">
    <source>
        <dbReference type="Pfam" id="PF00248"/>
    </source>
</evidence>
<accession>A0A1Z5KI42</accession>
<dbReference type="PRINTS" id="PR00069">
    <property type="entry name" value="ALDKETRDTASE"/>
</dbReference>
<feature type="domain" description="NADP-dependent oxidoreductase" evidence="3">
    <location>
        <begin position="72"/>
        <end position="366"/>
    </location>
</feature>
<evidence type="ECO:0000313" key="5">
    <source>
        <dbReference type="Proteomes" id="UP000198406"/>
    </source>
</evidence>
<evidence type="ECO:0000256" key="1">
    <source>
        <dbReference type="ARBA" id="ARBA00023002"/>
    </source>
</evidence>
<dbReference type="InterPro" id="IPR036812">
    <property type="entry name" value="NAD(P)_OxRdtase_dom_sf"/>
</dbReference>
<keyword evidence="2" id="KW-0732">Signal</keyword>